<reference evidence="10" key="2">
    <citation type="journal article" date="2022" name="BMC Genomics">
        <title>Comparative genome analysis of mycobacteria focusing on tRNA and non-coding RNA.</title>
        <authorList>
            <person name="Behra P.R.K."/>
            <person name="Pettersson B.M.F."/>
            <person name="Ramesh M."/>
            <person name="Das S."/>
            <person name="Dasgupta S."/>
            <person name="Kirsebom L.A."/>
        </authorList>
    </citation>
    <scope>NUCLEOTIDE SEQUENCE</scope>
    <source>
        <strain evidence="10">DSM 44203</strain>
    </source>
</reference>
<dbReference type="AlphaFoldDB" id="A0AAW5STT1"/>
<keyword evidence="6" id="KW-0413">Isomerase</keyword>
<comment type="catalytic activity">
    <reaction evidence="8">
        <text>a 4-saturated-(3S)-3-hydroxyacyl-CoA = a (3E)-enoyl-CoA + H2O</text>
        <dbReference type="Rhea" id="RHEA:20724"/>
        <dbReference type="ChEBI" id="CHEBI:15377"/>
        <dbReference type="ChEBI" id="CHEBI:58521"/>
        <dbReference type="ChEBI" id="CHEBI:137480"/>
        <dbReference type="EC" id="4.2.1.17"/>
    </reaction>
</comment>
<dbReference type="PANTHER" id="PTHR43149:SF1">
    <property type="entry name" value="DELTA(3,5)-DELTA(2,4)-DIENOYL-COA ISOMERASE, MITOCHONDRIAL"/>
    <property type="match status" value="1"/>
</dbReference>
<reference evidence="10" key="1">
    <citation type="submission" date="2020-07" db="EMBL/GenBank/DDBJ databases">
        <authorList>
            <person name="Pettersson B.M.F."/>
            <person name="Behra P.R.K."/>
            <person name="Ramesh M."/>
            <person name="Das S."/>
            <person name="Dasgupta S."/>
            <person name="Kirsebom L.A."/>
        </authorList>
    </citation>
    <scope>NUCLEOTIDE SEQUENCE</scope>
    <source>
        <strain evidence="10">DSM 44203</strain>
    </source>
</reference>
<comment type="pathway">
    <text evidence="2">Lipid metabolism; fatty acid beta-oxidation.</text>
</comment>
<dbReference type="EMBL" id="JACKTI010000067">
    <property type="protein sequence ID" value="MCV7026548.1"/>
    <property type="molecule type" value="Genomic_DNA"/>
</dbReference>
<comment type="caution">
    <text evidence="10">The sequence shown here is derived from an EMBL/GenBank/DDBJ whole genome shotgun (WGS) entry which is preliminary data.</text>
</comment>
<dbReference type="PANTHER" id="PTHR43149">
    <property type="entry name" value="ENOYL-COA HYDRATASE"/>
    <property type="match status" value="1"/>
</dbReference>
<evidence type="ECO:0000256" key="7">
    <source>
        <dbReference type="ARBA" id="ARBA00023709"/>
    </source>
</evidence>
<evidence type="ECO:0000313" key="11">
    <source>
        <dbReference type="Proteomes" id="UP001207528"/>
    </source>
</evidence>
<evidence type="ECO:0000256" key="6">
    <source>
        <dbReference type="ARBA" id="ARBA00023235"/>
    </source>
</evidence>
<evidence type="ECO:0000256" key="2">
    <source>
        <dbReference type="ARBA" id="ARBA00005005"/>
    </source>
</evidence>
<comment type="similarity">
    <text evidence="3 9">Belongs to the enoyl-CoA hydratase/isomerase family.</text>
</comment>
<evidence type="ECO:0000313" key="10">
    <source>
        <dbReference type="EMBL" id="MCV7026548.1"/>
    </source>
</evidence>
<evidence type="ECO:0000256" key="8">
    <source>
        <dbReference type="ARBA" id="ARBA00023717"/>
    </source>
</evidence>
<protein>
    <submittedName>
        <fullName evidence="10">Crotonase/enoyl-CoA hydratase family protein</fullName>
    </submittedName>
</protein>
<gene>
    <name evidence="10" type="ORF">H7I77_24855</name>
</gene>
<dbReference type="CDD" id="cd06558">
    <property type="entry name" value="crotonase-like"/>
    <property type="match status" value="1"/>
</dbReference>
<evidence type="ECO:0000256" key="5">
    <source>
        <dbReference type="ARBA" id="ARBA00023098"/>
    </source>
</evidence>
<sequence>MLPRVSQDRVRVEISESGVATVTMIRADKHNALDHAMFEGLVNAAEQVAGVPSIRAVVLHGEGKSFCSGLDVASFAAQRGGTNVLLNRDADHPANFAQRVSYDWSLVPAPVIAAIHGNCFGGGLQIALGADIRIAAPDARLSIMEIKWGLVPDMGITQTLPRLIPIDVAKELTFTGRIVSGSEASELGLVTRTADDPLAAALELAGEIAQRSPDAVRAAKRLYNATWVSDDAAAALSCESQLQTGLLGKPNQIAAVMAGMSGQPPVFTDPE</sequence>
<dbReference type="Gene3D" id="1.10.12.10">
    <property type="entry name" value="Lyase 2-enoyl-coa Hydratase, Chain A, domain 2"/>
    <property type="match status" value="1"/>
</dbReference>
<dbReference type="Proteomes" id="UP001207528">
    <property type="component" value="Unassembled WGS sequence"/>
</dbReference>
<dbReference type="NCBIfam" id="NF005699">
    <property type="entry name" value="PRK07509.1"/>
    <property type="match status" value="1"/>
</dbReference>
<dbReference type="Gene3D" id="3.90.226.10">
    <property type="entry name" value="2-enoyl-CoA Hydratase, Chain A, domain 1"/>
    <property type="match status" value="1"/>
</dbReference>
<dbReference type="Pfam" id="PF00378">
    <property type="entry name" value="ECH_1"/>
    <property type="match status" value="1"/>
</dbReference>
<proteinExistence type="inferred from homology"/>
<dbReference type="InterPro" id="IPR018376">
    <property type="entry name" value="Enoyl-CoA_hyd/isom_CS"/>
</dbReference>
<dbReference type="GO" id="GO:0006631">
    <property type="term" value="P:fatty acid metabolic process"/>
    <property type="evidence" value="ECO:0007669"/>
    <property type="project" value="UniProtKB-KW"/>
</dbReference>
<dbReference type="InterPro" id="IPR014748">
    <property type="entry name" value="Enoyl-CoA_hydra_C"/>
</dbReference>
<keyword evidence="5" id="KW-0443">Lipid metabolism</keyword>
<dbReference type="InterPro" id="IPR001753">
    <property type="entry name" value="Enoyl-CoA_hydra/iso"/>
</dbReference>
<dbReference type="InterPro" id="IPR045002">
    <property type="entry name" value="Ech1-like"/>
</dbReference>
<dbReference type="GO" id="GO:0016853">
    <property type="term" value="F:isomerase activity"/>
    <property type="evidence" value="ECO:0007669"/>
    <property type="project" value="UniProtKB-KW"/>
</dbReference>
<organism evidence="10 11">
    <name type="scientific">Mycolicibacterium novocastrense</name>
    <name type="common">Mycobacterium novocastrense</name>
    <dbReference type="NCBI Taxonomy" id="59813"/>
    <lineage>
        <taxon>Bacteria</taxon>
        <taxon>Bacillati</taxon>
        <taxon>Actinomycetota</taxon>
        <taxon>Actinomycetes</taxon>
        <taxon>Mycobacteriales</taxon>
        <taxon>Mycobacteriaceae</taxon>
        <taxon>Mycolicibacterium</taxon>
    </lineage>
</organism>
<dbReference type="PROSITE" id="PS00166">
    <property type="entry name" value="ENOYL_COA_HYDRATASE"/>
    <property type="match status" value="1"/>
</dbReference>
<comment type="function">
    <text evidence="1">Could possibly oxidize fatty acids using specific components.</text>
</comment>
<comment type="catalytic activity">
    <reaction evidence="7">
        <text>a (3S)-3-hydroxyacyl-CoA = a (2E)-enoyl-CoA + H2O</text>
        <dbReference type="Rhea" id="RHEA:16105"/>
        <dbReference type="ChEBI" id="CHEBI:15377"/>
        <dbReference type="ChEBI" id="CHEBI:57318"/>
        <dbReference type="ChEBI" id="CHEBI:58856"/>
        <dbReference type="EC" id="4.2.1.17"/>
    </reaction>
</comment>
<keyword evidence="4" id="KW-0276">Fatty acid metabolism</keyword>
<evidence type="ECO:0000256" key="9">
    <source>
        <dbReference type="RuleBase" id="RU003707"/>
    </source>
</evidence>
<evidence type="ECO:0000256" key="3">
    <source>
        <dbReference type="ARBA" id="ARBA00005254"/>
    </source>
</evidence>
<evidence type="ECO:0000256" key="4">
    <source>
        <dbReference type="ARBA" id="ARBA00022832"/>
    </source>
</evidence>
<dbReference type="SUPFAM" id="SSF52096">
    <property type="entry name" value="ClpP/crotonase"/>
    <property type="match status" value="1"/>
</dbReference>
<evidence type="ECO:0000256" key="1">
    <source>
        <dbReference type="ARBA" id="ARBA00002994"/>
    </source>
</evidence>
<dbReference type="InterPro" id="IPR029045">
    <property type="entry name" value="ClpP/crotonase-like_dom_sf"/>
</dbReference>
<accession>A0AAW5STT1</accession>
<dbReference type="GO" id="GO:0004300">
    <property type="term" value="F:enoyl-CoA hydratase activity"/>
    <property type="evidence" value="ECO:0007669"/>
    <property type="project" value="UniProtKB-EC"/>
</dbReference>
<name>A0AAW5STT1_MYCNV</name>